<dbReference type="PANTHER" id="PTHR47615">
    <property type="entry name" value="COILED-COIL DOMAIN-CONTAINING PROTEIN 158"/>
    <property type="match status" value="1"/>
</dbReference>
<dbReference type="AlphaFoldDB" id="A0A7J7K081"/>
<dbReference type="Proteomes" id="UP000593567">
    <property type="component" value="Unassembled WGS sequence"/>
</dbReference>
<accession>A0A7J7K081</accession>
<dbReference type="PANTHER" id="PTHR47615:SF1">
    <property type="entry name" value="COILED-COIL DOMAIN-CONTAINING PROTEIN 158"/>
    <property type="match status" value="1"/>
</dbReference>
<keyword evidence="1" id="KW-0175">Coiled coil</keyword>
<comment type="caution">
    <text evidence="2">The sequence shown here is derived from an EMBL/GenBank/DDBJ whole genome shotgun (WGS) entry which is preliminary data.</text>
</comment>
<organism evidence="2 3">
    <name type="scientific">Bugula neritina</name>
    <name type="common">Brown bryozoan</name>
    <name type="synonym">Sertularia neritina</name>
    <dbReference type="NCBI Taxonomy" id="10212"/>
    <lineage>
        <taxon>Eukaryota</taxon>
        <taxon>Metazoa</taxon>
        <taxon>Spiralia</taxon>
        <taxon>Lophotrochozoa</taxon>
        <taxon>Bryozoa</taxon>
        <taxon>Gymnolaemata</taxon>
        <taxon>Cheilostomatida</taxon>
        <taxon>Flustrina</taxon>
        <taxon>Buguloidea</taxon>
        <taxon>Bugulidae</taxon>
        <taxon>Bugula</taxon>
    </lineage>
</organism>
<evidence type="ECO:0000256" key="1">
    <source>
        <dbReference type="SAM" id="Coils"/>
    </source>
</evidence>
<protein>
    <submittedName>
        <fullName evidence="2">Uncharacterized protein</fullName>
    </submittedName>
</protein>
<evidence type="ECO:0000313" key="3">
    <source>
        <dbReference type="Proteomes" id="UP000593567"/>
    </source>
</evidence>
<feature type="coiled-coil region" evidence="1">
    <location>
        <begin position="68"/>
        <end position="162"/>
    </location>
</feature>
<dbReference type="InterPro" id="IPR031809">
    <property type="entry name" value="CCDC158"/>
</dbReference>
<dbReference type="OrthoDB" id="10072099at2759"/>
<dbReference type="Pfam" id="PF15921">
    <property type="entry name" value="CCDC158"/>
    <property type="match status" value="1"/>
</dbReference>
<dbReference type="EMBL" id="VXIV02001538">
    <property type="protein sequence ID" value="KAF6032050.1"/>
    <property type="molecule type" value="Genomic_DNA"/>
</dbReference>
<evidence type="ECO:0000313" key="2">
    <source>
        <dbReference type="EMBL" id="KAF6032050.1"/>
    </source>
</evidence>
<proteinExistence type="predicted"/>
<keyword evidence="3" id="KW-1185">Reference proteome</keyword>
<gene>
    <name evidence="2" type="ORF">EB796_009654</name>
</gene>
<name>A0A7J7K081_BUGNE</name>
<reference evidence="2" key="1">
    <citation type="submission" date="2020-06" db="EMBL/GenBank/DDBJ databases">
        <title>Draft genome of Bugula neritina, a colonial animal packing powerful symbionts and potential medicines.</title>
        <authorList>
            <person name="Rayko M."/>
        </authorList>
    </citation>
    <scope>NUCLEOTIDE SEQUENCE [LARGE SCALE GENOMIC DNA]</scope>
    <source>
        <strain evidence="2">Kwan_BN1</strain>
    </source>
</reference>
<sequence length="211" mass="24606">MFRFDSTGEQYKGSELLREEQTRILEERVDLLKSQIDGERKDSQTKLESVSVALDSTQRDLTDTLSTKDELVRKYAGLEEKVKDYEVLVEKLNAELELEKEQSKKLWEKDNEILNRNVEIETKMALRDAEMARLEALLEKTKDECSKQIKQEVELAQKYQQDKFSEEKTILVKQVDSLTLRHTKVSSELQLLQVDCAKLRSQLQHAQGKNK</sequence>